<evidence type="ECO:0000256" key="2">
    <source>
        <dbReference type="ARBA" id="ARBA00022448"/>
    </source>
</evidence>
<comment type="similarity">
    <text evidence="1">Belongs to the ABC transporter superfamily.</text>
</comment>
<dbReference type="CDD" id="cd03224">
    <property type="entry name" value="ABC_TM1139_LivF_branched"/>
    <property type="match status" value="1"/>
</dbReference>
<evidence type="ECO:0000313" key="7">
    <source>
        <dbReference type="EMBL" id="NEI51766.1"/>
    </source>
</evidence>
<keyword evidence="2" id="KW-0813">Transport</keyword>
<keyword evidence="3" id="KW-0547">Nucleotide-binding</keyword>
<evidence type="ECO:0000256" key="3">
    <source>
        <dbReference type="ARBA" id="ARBA00022741"/>
    </source>
</evidence>
<name>A0AAE4YVJ0_9HYPH</name>
<sequence length="261" mass="27618">MPLLELKSVSAGYTDASVLSKVNLSLDAGEIVTLVGSNGAGKSTIAKVISGIVSPMQGEVLFDGKAINGLSASERLRLGVAHVPEGRQIFGGMTVLENLRLGAYSVPSRRSMDIESQLAFVCAFFPVLKDRLDDLAGNFSGGQQQMLAIARGLMSRPRLLILDEPSLGVAPLLVNEIFQLIQRLRGEGITILLAEQNARKALSIADRGYVIENGQIVMSGPACVLAGSADIAERYLGIGTSIGANVDKDARMAKELLRIVA</sequence>
<dbReference type="InterPro" id="IPR052156">
    <property type="entry name" value="BCAA_Transport_ATP-bd_LivF"/>
</dbReference>
<dbReference type="Proteomes" id="UP000661163">
    <property type="component" value="Unassembled WGS sequence"/>
</dbReference>
<dbReference type="SMART" id="SM00382">
    <property type="entry name" value="AAA"/>
    <property type="match status" value="1"/>
</dbReference>
<proteinExistence type="inferred from homology"/>
<dbReference type="GO" id="GO:0015807">
    <property type="term" value="P:L-amino acid transport"/>
    <property type="evidence" value="ECO:0007669"/>
    <property type="project" value="TreeGrafter"/>
</dbReference>
<dbReference type="PANTHER" id="PTHR43820:SF4">
    <property type="entry name" value="HIGH-AFFINITY BRANCHED-CHAIN AMINO ACID TRANSPORT ATP-BINDING PROTEIN LIVF"/>
    <property type="match status" value="1"/>
</dbReference>
<dbReference type="PROSITE" id="PS00211">
    <property type="entry name" value="ABC_TRANSPORTER_1"/>
    <property type="match status" value="1"/>
</dbReference>
<keyword evidence="5" id="KW-0029">Amino-acid transport</keyword>
<comment type="caution">
    <text evidence="7">The sequence shown here is derived from an EMBL/GenBank/DDBJ whole genome shotgun (WGS) entry which is preliminary data.</text>
</comment>
<dbReference type="InterPro" id="IPR003439">
    <property type="entry name" value="ABC_transporter-like_ATP-bd"/>
</dbReference>
<dbReference type="AlphaFoldDB" id="A0AAE4YVJ0"/>
<evidence type="ECO:0000256" key="1">
    <source>
        <dbReference type="ARBA" id="ARBA00005417"/>
    </source>
</evidence>
<protein>
    <submittedName>
        <fullName evidence="7">ATP-binding cassette domain-containing protein</fullName>
    </submittedName>
</protein>
<dbReference type="InterPro" id="IPR003593">
    <property type="entry name" value="AAA+_ATPase"/>
</dbReference>
<dbReference type="Pfam" id="PF00005">
    <property type="entry name" value="ABC_tran"/>
    <property type="match status" value="1"/>
</dbReference>
<dbReference type="InterPro" id="IPR027417">
    <property type="entry name" value="P-loop_NTPase"/>
</dbReference>
<dbReference type="GO" id="GO:0016887">
    <property type="term" value="F:ATP hydrolysis activity"/>
    <property type="evidence" value="ECO:0007669"/>
    <property type="project" value="InterPro"/>
</dbReference>
<dbReference type="PANTHER" id="PTHR43820">
    <property type="entry name" value="HIGH-AFFINITY BRANCHED-CHAIN AMINO ACID TRANSPORT ATP-BINDING PROTEIN LIVF"/>
    <property type="match status" value="1"/>
</dbReference>
<dbReference type="GO" id="GO:0015658">
    <property type="term" value="F:branched-chain amino acid transmembrane transporter activity"/>
    <property type="evidence" value="ECO:0007669"/>
    <property type="project" value="TreeGrafter"/>
</dbReference>
<gene>
    <name evidence="7" type="ORF">GR217_29370</name>
</gene>
<keyword evidence="4 7" id="KW-0067">ATP-binding</keyword>
<dbReference type="EMBL" id="WUFC01000031">
    <property type="protein sequence ID" value="NEI51766.1"/>
    <property type="molecule type" value="Genomic_DNA"/>
</dbReference>
<accession>A0AAE4YVJ0</accession>
<dbReference type="GO" id="GO:0005524">
    <property type="term" value="F:ATP binding"/>
    <property type="evidence" value="ECO:0007669"/>
    <property type="project" value="UniProtKB-KW"/>
</dbReference>
<dbReference type="PROSITE" id="PS50893">
    <property type="entry name" value="ABC_TRANSPORTER_2"/>
    <property type="match status" value="1"/>
</dbReference>
<evidence type="ECO:0000313" key="8">
    <source>
        <dbReference type="Proteomes" id="UP000661163"/>
    </source>
</evidence>
<feature type="domain" description="ABC transporter" evidence="6">
    <location>
        <begin position="4"/>
        <end position="238"/>
    </location>
</feature>
<evidence type="ECO:0000256" key="5">
    <source>
        <dbReference type="ARBA" id="ARBA00022970"/>
    </source>
</evidence>
<dbReference type="Gene3D" id="3.40.50.300">
    <property type="entry name" value="P-loop containing nucleotide triphosphate hydrolases"/>
    <property type="match status" value="1"/>
</dbReference>
<dbReference type="RefSeq" id="WP_130801354.1">
    <property type="nucleotide sequence ID" value="NZ_JAJAEH010000024.1"/>
</dbReference>
<reference evidence="7 8" key="1">
    <citation type="submission" date="2019-12" db="EMBL/GenBank/DDBJ databases">
        <title>Rhizobium genotypes associated with high levels of biological nitrogen fixation by grain legumes in a temperate-maritime cropping system.</title>
        <authorList>
            <person name="Maluk M."/>
            <person name="Francesc Ferrando Molina F."/>
            <person name="Lopez Del Egido L."/>
            <person name="Lafos M."/>
            <person name="Langarica-Fuentes A."/>
            <person name="Gebre Yohannes G."/>
            <person name="Young M.W."/>
            <person name="Martin P."/>
            <person name="Gantlett R."/>
            <person name="Kenicer G."/>
            <person name="Hawes C."/>
            <person name="Begg G.S."/>
            <person name="Quilliam R.S."/>
            <person name="Squire G.R."/>
            <person name="Poole P.S."/>
            <person name="Young P.W."/>
            <person name="Iannetta P.M."/>
            <person name="James E.K."/>
        </authorList>
    </citation>
    <scope>NUCLEOTIDE SEQUENCE [LARGE SCALE GENOMIC DNA]</scope>
    <source>
        <strain evidence="7 8">JHI985</strain>
    </source>
</reference>
<organism evidence="7 8">
    <name type="scientific">Rhizobium ruizarguesonis</name>
    <dbReference type="NCBI Taxonomy" id="2081791"/>
    <lineage>
        <taxon>Bacteria</taxon>
        <taxon>Pseudomonadati</taxon>
        <taxon>Pseudomonadota</taxon>
        <taxon>Alphaproteobacteria</taxon>
        <taxon>Hyphomicrobiales</taxon>
        <taxon>Rhizobiaceae</taxon>
        <taxon>Rhizobium/Agrobacterium group</taxon>
        <taxon>Rhizobium</taxon>
    </lineage>
</organism>
<evidence type="ECO:0000256" key="4">
    <source>
        <dbReference type="ARBA" id="ARBA00022840"/>
    </source>
</evidence>
<dbReference type="InterPro" id="IPR017871">
    <property type="entry name" value="ABC_transporter-like_CS"/>
</dbReference>
<dbReference type="SUPFAM" id="SSF52540">
    <property type="entry name" value="P-loop containing nucleoside triphosphate hydrolases"/>
    <property type="match status" value="1"/>
</dbReference>
<evidence type="ECO:0000259" key="6">
    <source>
        <dbReference type="PROSITE" id="PS50893"/>
    </source>
</evidence>